<dbReference type="Pfam" id="PF07765">
    <property type="entry name" value="KIP1"/>
    <property type="match status" value="1"/>
</dbReference>
<dbReference type="PANTHER" id="PTHR31631">
    <property type="entry name" value="PROTEIN NETWORKED 2D"/>
    <property type="match status" value="1"/>
</dbReference>
<dbReference type="AlphaFoldDB" id="A0A0B2PZ80"/>
<name>A0A0B2PZ80_GLYSO</name>
<organism evidence="5">
    <name type="scientific">Glycine soja</name>
    <name type="common">Wild soybean</name>
    <dbReference type="NCBI Taxonomy" id="3848"/>
    <lineage>
        <taxon>Eukaryota</taxon>
        <taxon>Viridiplantae</taxon>
        <taxon>Streptophyta</taxon>
        <taxon>Embryophyta</taxon>
        <taxon>Tracheophyta</taxon>
        <taxon>Spermatophyta</taxon>
        <taxon>Magnoliopsida</taxon>
        <taxon>eudicotyledons</taxon>
        <taxon>Gunneridae</taxon>
        <taxon>Pentapetalae</taxon>
        <taxon>rosids</taxon>
        <taxon>fabids</taxon>
        <taxon>Fabales</taxon>
        <taxon>Fabaceae</taxon>
        <taxon>Papilionoideae</taxon>
        <taxon>50 kb inversion clade</taxon>
        <taxon>NPAAA clade</taxon>
        <taxon>indigoferoid/millettioid clade</taxon>
        <taxon>Phaseoleae</taxon>
        <taxon>Glycine</taxon>
        <taxon>Glycine subgen. Soja</taxon>
    </lineage>
</organism>
<evidence type="ECO:0000313" key="5">
    <source>
        <dbReference type="EMBL" id="KHN14425.1"/>
    </source>
</evidence>
<evidence type="ECO:0000259" key="4">
    <source>
        <dbReference type="PROSITE" id="PS51774"/>
    </source>
</evidence>
<proteinExistence type="predicted"/>
<sequence>MEEKVHTVLKLLEEEGDSFAKRAEMYYKRRLELINFVEESFRAYHSLADRYDHISTELQNANNTIASVCPDQVPYMDDDDQDSHRAKTPIKMPEGYKPNIPKVLKPPLRDLKSVITATKKLNPKKVASTAGANKVQKSGLSRKEALTEVDKLHIKILELQTAKEFVKSTYDNAITRHWDTEQQIQGLQEKVSNLQDELGEGVVMDDEEARCLMAAAALKDRSCSNCRRKIKEHFEDVSYSTLTVKDMAEKIDSLVNKVISLETTVSSQTALVKRLKVETDELHTVVQTLEGDKEGFINDKAKLKEQLREMDDKLCEVQDLNQIVEDQNTNLQTHFSEAHCNLDHFSEKVQKVKPNLVGEISLMERNSSREDESEHDPKGQDALNQDNALLNDEKSNEEHKVNVALKDTVNLNKELKVAEVAKDGVILGSKPNVTGSQENDVKATNSLEMKEETLEENKSTIELKLERKIKVSRF</sequence>
<dbReference type="InterPro" id="IPR056888">
    <property type="entry name" value="NET2A-D/KIP1-like_dom"/>
</dbReference>
<dbReference type="SUPFAM" id="SSF90257">
    <property type="entry name" value="Myosin rod fragments"/>
    <property type="match status" value="1"/>
</dbReference>
<feature type="domain" description="NAB" evidence="4">
    <location>
        <begin position="1"/>
        <end position="58"/>
    </location>
</feature>
<dbReference type="InterPro" id="IPR011684">
    <property type="entry name" value="NAB"/>
</dbReference>
<dbReference type="GO" id="GO:0003779">
    <property type="term" value="F:actin binding"/>
    <property type="evidence" value="ECO:0007669"/>
    <property type="project" value="InterPro"/>
</dbReference>
<feature type="region of interest" description="Disordered" evidence="3">
    <location>
        <begin position="78"/>
        <end position="102"/>
    </location>
</feature>
<evidence type="ECO:0000256" key="2">
    <source>
        <dbReference type="SAM" id="Coils"/>
    </source>
</evidence>
<dbReference type="EMBL" id="KN661761">
    <property type="protein sequence ID" value="KHN14425.1"/>
    <property type="molecule type" value="Genomic_DNA"/>
</dbReference>
<protein>
    <recommendedName>
        <fullName evidence="4">NAB domain-containing protein</fullName>
    </recommendedName>
</protein>
<keyword evidence="1 2" id="KW-0175">Coiled coil</keyword>
<feature type="coiled-coil region" evidence="2">
    <location>
        <begin position="286"/>
        <end position="323"/>
    </location>
</feature>
<dbReference type="PANTHER" id="PTHR31631:SF0">
    <property type="entry name" value="PROTEIN NETWORKED 2D"/>
    <property type="match status" value="1"/>
</dbReference>
<gene>
    <name evidence="5" type="ORF">glysoja_041295</name>
</gene>
<accession>A0A0B2PZ80</accession>
<dbReference type="Pfam" id="PF25014">
    <property type="entry name" value="NET2A"/>
    <property type="match status" value="1"/>
</dbReference>
<evidence type="ECO:0000256" key="3">
    <source>
        <dbReference type="SAM" id="MobiDB-lite"/>
    </source>
</evidence>
<evidence type="ECO:0000256" key="1">
    <source>
        <dbReference type="ARBA" id="ARBA00023054"/>
    </source>
</evidence>
<dbReference type="PROSITE" id="PS51774">
    <property type="entry name" value="NAB"/>
    <property type="match status" value="1"/>
</dbReference>
<dbReference type="Proteomes" id="UP000053555">
    <property type="component" value="Unassembled WGS sequence"/>
</dbReference>
<reference evidence="5" key="1">
    <citation type="submission" date="2014-07" db="EMBL/GenBank/DDBJ databases">
        <title>Identification of a novel salt tolerance gene in wild soybean by whole-genome sequencing.</title>
        <authorList>
            <person name="Lam H.-M."/>
            <person name="Qi X."/>
            <person name="Li M.-W."/>
            <person name="Liu X."/>
            <person name="Xie M."/>
            <person name="Ni M."/>
            <person name="Xu X."/>
        </authorList>
    </citation>
    <scope>NUCLEOTIDE SEQUENCE [LARGE SCALE GENOMIC DNA]</scope>
    <source>
        <tissue evidence="5">Root</tissue>
    </source>
</reference>